<dbReference type="InterPro" id="IPR013785">
    <property type="entry name" value="Aldolase_TIM"/>
</dbReference>
<gene>
    <name evidence="2" type="ORF">METZ01_LOCUS140589</name>
</gene>
<dbReference type="AlphaFoldDB" id="A0A381ZEJ7"/>
<protein>
    <recommendedName>
        <fullName evidence="3">Dihydrodipicolinate synthase family protein</fullName>
    </recommendedName>
</protein>
<dbReference type="GO" id="GO:0008840">
    <property type="term" value="F:4-hydroxy-tetrahydrodipicolinate synthase activity"/>
    <property type="evidence" value="ECO:0007669"/>
    <property type="project" value="TreeGrafter"/>
</dbReference>
<evidence type="ECO:0000256" key="1">
    <source>
        <dbReference type="ARBA" id="ARBA00023239"/>
    </source>
</evidence>
<dbReference type="EMBL" id="UINC01021033">
    <property type="protein sequence ID" value="SVA87735.1"/>
    <property type="molecule type" value="Genomic_DNA"/>
</dbReference>
<name>A0A381ZEJ7_9ZZZZ</name>
<dbReference type="SUPFAM" id="SSF51569">
    <property type="entry name" value="Aldolase"/>
    <property type="match status" value="1"/>
</dbReference>
<dbReference type="CDD" id="cd00408">
    <property type="entry name" value="DHDPS-like"/>
    <property type="match status" value="1"/>
</dbReference>
<dbReference type="Gene3D" id="3.20.20.70">
    <property type="entry name" value="Aldolase class I"/>
    <property type="match status" value="1"/>
</dbReference>
<sequence length="192" mass="20003">MVISGTGSESTRHTVRLTKQAADAGADAVLVSPPAFYKGAMTPDVVARHFRFVADASPVPVLVYQVPLRMSTIDLPTGLISELSHHPNIVGIKDSRGKLDLVGELVEQTAEDFQVLVGSGALLYAALETGAVGGIVAVGLIATAGAAEVSVGFGEGRTADVGRIQEQIARVHQKIVTEMGVPGNLFLYATNI</sequence>
<dbReference type="PANTHER" id="PTHR12128:SF66">
    <property type="entry name" value="4-HYDROXY-2-OXOGLUTARATE ALDOLASE, MITOCHONDRIAL"/>
    <property type="match status" value="1"/>
</dbReference>
<evidence type="ECO:0000313" key="2">
    <source>
        <dbReference type="EMBL" id="SVA87735.1"/>
    </source>
</evidence>
<accession>A0A381ZEJ7</accession>
<dbReference type="PANTHER" id="PTHR12128">
    <property type="entry name" value="DIHYDRODIPICOLINATE SYNTHASE"/>
    <property type="match status" value="1"/>
</dbReference>
<reference evidence="2" key="1">
    <citation type="submission" date="2018-05" db="EMBL/GenBank/DDBJ databases">
        <authorList>
            <person name="Lanie J.A."/>
            <person name="Ng W.-L."/>
            <person name="Kazmierczak K.M."/>
            <person name="Andrzejewski T.M."/>
            <person name="Davidsen T.M."/>
            <person name="Wayne K.J."/>
            <person name="Tettelin H."/>
            <person name="Glass J.I."/>
            <person name="Rusch D."/>
            <person name="Podicherti R."/>
            <person name="Tsui H.-C.T."/>
            <person name="Winkler M.E."/>
        </authorList>
    </citation>
    <scope>NUCLEOTIDE SEQUENCE</scope>
</reference>
<proteinExistence type="predicted"/>
<evidence type="ECO:0008006" key="3">
    <source>
        <dbReference type="Google" id="ProtNLM"/>
    </source>
</evidence>
<keyword evidence="1" id="KW-0456">Lyase</keyword>
<feature type="non-terminal residue" evidence="2">
    <location>
        <position position="192"/>
    </location>
</feature>
<dbReference type="SMART" id="SM01130">
    <property type="entry name" value="DHDPS"/>
    <property type="match status" value="1"/>
</dbReference>
<dbReference type="Pfam" id="PF00701">
    <property type="entry name" value="DHDPS"/>
    <property type="match status" value="1"/>
</dbReference>
<dbReference type="InterPro" id="IPR002220">
    <property type="entry name" value="DapA-like"/>
</dbReference>
<organism evidence="2">
    <name type="scientific">marine metagenome</name>
    <dbReference type="NCBI Taxonomy" id="408172"/>
    <lineage>
        <taxon>unclassified sequences</taxon>
        <taxon>metagenomes</taxon>
        <taxon>ecological metagenomes</taxon>
    </lineage>
</organism>